<keyword evidence="2" id="KW-0732">Signal</keyword>
<organism evidence="3 4">
    <name type="scientific">Paenibacillus plantarum</name>
    <dbReference type="NCBI Taxonomy" id="2654975"/>
    <lineage>
        <taxon>Bacteria</taxon>
        <taxon>Bacillati</taxon>
        <taxon>Bacillota</taxon>
        <taxon>Bacilli</taxon>
        <taxon>Bacillales</taxon>
        <taxon>Paenibacillaceae</taxon>
        <taxon>Paenibacillus</taxon>
    </lineage>
</organism>
<dbReference type="Pfam" id="PF14172">
    <property type="entry name" value="DUF4309"/>
    <property type="match status" value="1"/>
</dbReference>
<keyword evidence="4" id="KW-1185">Reference proteome</keyword>
<dbReference type="PROSITE" id="PS51257">
    <property type="entry name" value="PROKAR_LIPOPROTEIN"/>
    <property type="match status" value="1"/>
</dbReference>
<evidence type="ECO:0000256" key="2">
    <source>
        <dbReference type="SAM" id="SignalP"/>
    </source>
</evidence>
<dbReference type="Proteomes" id="UP000653578">
    <property type="component" value="Unassembled WGS sequence"/>
</dbReference>
<dbReference type="EMBL" id="WHNY01000075">
    <property type="protein sequence ID" value="NOU68552.1"/>
    <property type="molecule type" value="Genomic_DNA"/>
</dbReference>
<dbReference type="RefSeq" id="WP_171635918.1">
    <property type="nucleotide sequence ID" value="NZ_WHNY01000075.1"/>
</dbReference>
<dbReference type="InterPro" id="IPR025453">
    <property type="entry name" value="DUF4309"/>
</dbReference>
<evidence type="ECO:0000256" key="1">
    <source>
        <dbReference type="SAM" id="MobiDB-lite"/>
    </source>
</evidence>
<feature type="region of interest" description="Disordered" evidence="1">
    <location>
        <begin position="28"/>
        <end position="82"/>
    </location>
</feature>
<protein>
    <submittedName>
        <fullName evidence="3">DUF4309 domain-containing protein</fullName>
    </submittedName>
</protein>
<name>A0ABX1XJC8_9BACL</name>
<feature type="chain" id="PRO_5045224954" evidence="2">
    <location>
        <begin position="24"/>
        <end position="223"/>
    </location>
</feature>
<reference evidence="3 4" key="1">
    <citation type="submission" date="2019-10" db="EMBL/GenBank/DDBJ databases">
        <title>Description of Paenibacillus humi sp. nov.</title>
        <authorList>
            <person name="Carlier A."/>
            <person name="Qi S."/>
        </authorList>
    </citation>
    <scope>NUCLEOTIDE SEQUENCE [LARGE SCALE GENOMIC DNA]</scope>
    <source>
        <strain evidence="3 4">LMG 31461</strain>
    </source>
</reference>
<sequence length="223" mass="23580">MKTYNRKTKIYTLILSTMLLATACSSTQEPASSTMTPSPSMSPSASPTATPAATSAASPSASGTVTPATPKPSSTADTSTVSKKMKDMLELAKSGKVSGIPFAAKTVLSDDVEKLWGKADKTESAGSGIYATYSKKNAVIGYNKGSQIIDIRSNDPQLQTLTLTQIEQALGKPTDIKLNGDDTIYIYQASQEFQLKFIIPKSTGKVDHISVFDTVHSINNMAG</sequence>
<feature type="compositionally biased region" description="Low complexity" evidence="1">
    <location>
        <begin position="30"/>
        <end position="68"/>
    </location>
</feature>
<evidence type="ECO:0000313" key="4">
    <source>
        <dbReference type="Proteomes" id="UP000653578"/>
    </source>
</evidence>
<evidence type="ECO:0000313" key="3">
    <source>
        <dbReference type="EMBL" id="NOU68552.1"/>
    </source>
</evidence>
<comment type="caution">
    <text evidence="3">The sequence shown here is derived from an EMBL/GenBank/DDBJ whole genome shotgun (WGS) entry which is preliminary data.</text>
</comment>
<gene>
    <name evidence="3" type="ORF">GC096_31460</name>
</gene>
<feature type="compositionally biased region" description="Polar residues" evidence="1">
    <location>
        <begin position="71"/>
        <end position="82"/>
    </location>
</feature>
<accession>A0ABX1XJC8</accession>
<proteinExistence type="predicted"/>
<feature type="signal peptide" evidence="2">
    <location>
        <begin position="1"/>
        <end position="23"/>
    </location>
</feature>